<reference evidence="6 10" key="6">
    <citation type="submission" date="2019-04" db="EMBL/GenBank/DDBJ databases">
        <title>Methylomes of two halophilic Archaea, Haloarcula marismortui and Haloferax mediterranei.</title>
        <authorList>
            <person name="DasSarma S."/>
            <person name="DasSarma P."/>
            <person name="DasSarma S."/>
            <person name="Fomenkov A."/>
            <person name="Vincze T."/>
            <person name="Anton B.P."/>
            <person name="Roberts R.J."/>
        </authorList>
    </citation>
    <scope>NUCLEOTIDE SEQUENCE [LARGE SCALE GENOMIC DNA]</scope>
    <source>
        <strain evidence="6">ATCC 33500</strain>
        <strain evidence="10">ATCC 33500 / DSM 1411 / JCM 8866 / NBRC 14739 / NCIMB 2177 / R-4</strain>
    </source>
</reference>
<dbReference type="Proteomes" id="UP000027075">
    <property type="component" value="Chromosome"/>
</dbReference>
<dbReference type="EMBL" id="AOLO01000007">
    <property type="protein sequence ID" value="EMA02466.1"/>
    <property type="molecule type" value="Genomic_DNA"/>
</dbReference>
<reference evidence="5 8" key="3">
    <citation type="journal article" date="2014" name="PLoS Genet.">
        <title>Phylogenetically driven sequencing of extremely halophilic archaea reveals strategies for static and dynamic osmo-response.</title>
        <authorList>
            <person name="Becker E.A."/>
            <person name="Seitzer P.M."/>
            <person name="Tritt A."/>
            <person name="Larsen D."/>
            <person name="Krusor M."/>
            <person name="Yao A.I."/>
            <person name="Wu D."/>
            <person name="Madern D."/>
            <person name="Eisen J.A."/>
            <person name="Darling A.E."/>
            <person name="Facciotti M.T."/>
        </authorList>
    </citation>
    <scope>NUCLEOTIDE SEQUENCE [LARGE SCALE GENOMIC DNA]</scope>
    <source>
        <strain evidence="5">ATCC 33500</strain>
        <strain evidence="8">ATCC 33500 / DSM 1411 / JCM 8866 / NBRC 14739 / NCIMB 2177 / R-4</strain>
    </source>
</reference>
<dbReference type="OrthoDB" id="8482at2157"/>
<dbReference type="InterPro" id="IPR036390">
    <property type="entry name" value="WH_DNA-bd_sf"/>
</dbReference>
<dbReference type="Gene3D" id="1.10.10.10">
    <property type="entry name" value="Winged helix-like DNA-binding domain superfamily/Winged helix DNA-binding domain"/>
    <property type="match status" value="1"/>
</dbReference>
<evidence type="ECO:0000313" key="9">
    <source>
        <dbReference type="Proteomes" id="UP000027075"/>
    </source>
</evidence>
<dbReference type="Pfam" id="PF24038">
    <property type="entry name" value="DUF7347"/>
    <property type="match status" value="1"/>
</dbReference>
<keyword evidence="8" id="KW-1185">Reference proteome</keyword>
<gene>
    <name evidence="3" type="ordered locus">HFX_0534</name>
    <name evidence="4" type="ORF">BM92_06585</name>
    <name evidence="5" type="ORF">C439_07785</name>
    <name evidence="6" type="ORF">E6P09_05725</name>
</gene>
<proteinExistence type="predicted"/>
<evidence type="ECO:0000313" key="10">
    <source>
        <dbReference type="Proteomes" id="UP000299011"/>
    </source>
</evidence>
<sequence>MNADEGTVSVDAEQAADAIGALADADRIAILVALRNGGRQSFVDLQSAAGFEDSGRFNYHLDKLVGRFVTKREDGYELRGAGSKAVDIVTDERFGESPPPEERAVDAACPTCGHQLHARYADENVELTCPDCSTLVHYGYFPPRGRTSRDADSLFEAYGTCLWRDFTLAYRGVCPYCRGRMTTRVEAEPHHHLDYPAVSDCRDCGASIATTIGLRLLTDPAVVSFLADHGTSPDDRPFWEFDFCIDDSDVAVVSEDPFSVSVPIQQGDETLRVVVDENGSVVETTRSVPR</sequence>
<dbReference type="HOGENOM" id="CLU_060475_0_0_2"/>
<reference evidence="3" key="5">
    <citation type="submission" date="2014-05" db="EMBL/GenBank/DDBJ databases">
        <authorList>
            <person name="Wang L."/>
            <person name="Yang H."/>
            <person name="Xiang H."/>
        </authorList>
    </citation>
    <scope>NUCLEOTIDE SEQUENCE</scope>
    <source>
        <strain evidence="3">CGMCC 1.2087</strain>
    </source>
</reference>
<dbReference type="InterPro" id="IPR036388">
    <property type="entry name" value="WH-like_DNA-bd_sf"/>
</dbReference>
<evidence type="ECO:0000313" key="4">
    <source>
        <dbReference type="EMBL" id="AHZ22337.1"/>
    </source>
</evidence>
<dbReference type="AlphaFoldDB" id="I3R201"/>
<dbReference type="RefSeq" id="WP_004057796.1">
    <property type="nucleotide sequence ID" value="NC_017941.2"/>
</dbReference>
<reference evidence="3" key="1">
    <citation type="journal article" date="2012" name="Appl. Environ. Microbiol.">
        <title>Identification of the haloarchaeal phasin (PhaP) that functions in polyhydroxyalkanoate accumulation and granule formation in Haloferax mediterranei.</title>
        <authorList>
            <person name="Cai S."/>
            <person name="Cai L."/>
            <person name="Liu H."/>
            <person name="Liu X."/>
            <person name="Han J."/>
            <person name="Zhou J."/>
            <person name="Xiang H."/>
        </authorList>
    </citation>
    <scope>NUCLEOTIDE SEQUENCE</scope>
    <source>
        <strain evidence="3">CGMCC 1.2087</strain>
    </source>
</reference>
<dbReference type="EMBL" id="CP039139">
    <property type="protein sequence ID" value="QCQ74784.1"/>
    <property type="molecule type" value="Genomic_DNA"/>
</dbReference>
<dbReference type="KEGG" id="hme:HFX_0534"/>
<dbReference type="Proteomes" id="UP000011603">
    <property type="component" value="Unassembled WGS sequence"/>
</dbReference>
<dbReference type="EMBL" id="CP007551">
    <property type="protein sequence ID" value="AHZ22337.1"/>
    <property type="molecule type" value="Genomic_DNA"/>
</dbReference>
<dbReference type="GeneID" id="40155896"/>
<feature type="domain" description="DUF7347" evidence="1">
    <location>
        <begin position="16"/>
        <end position="89"/>
    </location>
</feature>
<dbReference type="Proteomes" id="UP000006469">
    <property type="component" value="Chromosome"/>
</dbReference>
<organism evidence="3 7">
    <name type="scientific">Haloferax mediterranei (strain ATCC 33500 / DSM 1411 / JCM 8866 / NBRC 14739 / NCIMB 2177 / R-4)</name>
    <name type="common">Halobacterium mediterranei</name>
    <dbReference type="NCBI Taxonomy" id="523841"/>
    <lineage>
        <taxon>Archaea</taxon>
        <taxon>Methanobacteriati</taxon>
        <taxon>Methanobacteriota</taxon>
        <taxon>Stenosarchaea group</taxon>
        <taxon>Halobacteria</taxon>
        <taxon>Halobacteriales</taxon>
        <taxon>Haloferacaceae</taxon>
        <taxon>Haloferax</taxon>
    </lineage>
</organism>
<reference evidence="3 7" key="2">
    <citation type="journal article" date="2012" name="J. Bacteriol.">
        <title>Complete genome sequence of the metabolically versatile halophilic archaeon Haloferax mediterranei, a poly(3-hydroxybutyrate-co-3-hydroxyvalerate) producer.</title>
        <authorList>
            <person name="Han J."/>
            <person name="Zhang F."/>
            <person name="Hou J."/>
            <person name="Liu X."/>
            <person name="Li M."/>
            <person name="Liu H."/>
            <person name="Cai L."/>
            <person name="Zhang B."/>
            <person name="Chen Y."/>
            <person name="Zhou J."/>
            <person name="Hu S."/>
            <person name="Xiang H."/>
        </authorList>
    </citation>
    <scope>NUCLEOTIDE SEQUENCE [LARGE SCALE GENOMIC DNA]</scope>
    <source>
        <strain evidence="7">ATCC 33500 / DSM 1411 / JCM 8866 / NBRC 14739 / NCIMB 2177 / R-4</strain>
        <strain evidence="3">CGMCC 1.2087</strain>
    </source>
</reference>
<evidence type="ECO:0000313" key="7">
    <source>
        <dbReference type="Proteomes" id="UP000006469"/>
    </source>
</evidence>
<dbReference type="Proteomes" id="UP000299011">
    <property type="component" value="Chromosome"/>
</dbReference>
<reference evidence="4 9" key="4">
    <citation type="submission" date="2014-04" db="EMBL/GenBank/DDBJ databases">
        <title>Transcriptional profiles of Haloferax mediterranei on the basis of nitrogen availability.</title>
        <authorList>
            <person name="Bautista V."/>
        </authorList>
    </citation>
    <scope>NUCLEOTIDE SEQUENCE [LARGE SCALE GENOMIC DNA]</scope>
    <source>
        <strain evidence="4">ATCC 33500</strain>
        <strain evidence="9">ATCC 33500 / DSM 1411 / JCM 8866 / NBRC 14739 / NCIMB 2177 / R-4</strain>
    </source>
</reference>
<feature type="domain" description="DUF7351" evidence="2">
    <location>
        <begin position="106"/>
        <end position="281"/>
    </location>
</feature>
<name>I3R201_HALMT</name>
<dbReference type="eggNOG" id="arCOG03860">
    <property type="taxonomic scope" value="Archaea"/>
</dbReference>
<accession>I3R201</accession>
<evidence type="ECO:0000259" key="1">
    <source>
        <dbReference type="Pfam" id="PF24038"/>
    </source>
</evidence>
<evidence type="ECO:0000313" key="3">
    <source>
        <dbReference type="EMBL" id="AFK18261.1"/>
    </source>
</evidence>
<dbReference type="InterPro" id="IPR055771">
    <property type="entry name" value="DUF7347"/>
</dbReference>
<protein>
    <submittedName>
        <fullName evidence="6">Transcriptional regulator</fullName>
    </submittedName>
</protein>
<dbReference type="EMBL" id="CP001868">
    <property type="protein sequence ID" value="AFK18261.1"/>
    <property type="molecule type" value="Genomic_DNA"/>
</dbReference>
<evidence type="ECO:0000259" key="2">
    <source>
        <dbReference type="Pfam" id="PF24042"/>
    </source>
</evidence>
<dbReference type="PaxDb" id="523841-HFX_0534"/>
<evidence type="ECO:0000313" key="5">
    <source>
        <dbReference type="EMBL" id="EMA02466.1"/>
    </source>
</evidence>
<evidence type="ECO:0000313" key="8">
    <source>
        <dbReference type="Proteomes" id="UP000011603"/>
    </source>
</evidence>
<dbReference type="PATRIC" id="fig|523841.21.peg.1578"/>
<dbReference type="SUPFAM" id="SSF46785">
    <property type="entry name" value="Winged helix' DNA-binding domain"/>
    <property type="match status" value="1"/>
</dbReference>
<dbReference type="InterPro" id="IPR055775">
    <property type="entry name" value="DUF7351"/>
</dbReference>
<dbReference type="Pfam" id="PF24042">
    <property type="entry name" value="DUF7351"/>
    <property type="match status" value="1"/>
</dbReference>
<evidence type="ECO:0000313" key="6">
    <source>
        <dbReference type="EMBL" id="QCQ74784.1"/>
    </source>
</evidence>